<evidence type="ECO:0000313" key="3">
    <source>
        <dbReference type="Proteomes" id="UP001291653"/>
    </source>
</evidence>
<gene>
    <name evidence="2" type="ORF">SYYSPA8_27845</name>
</gene>
<sequence>MHTRMPDTVAARPTEVGVQPATRGTGAPATRLRLAGQSPLPGRLAVEFLYEPGSGRRRLDQRPAGTLVTATGTVTALHIVGSAEPPRLTVTLTGTGGESALCSVDTDHYLDLCTYLYGGTEVLVSGKVRRPADGPPVLIDALAIRPACFVRPPADRTGRPGERPAPHGRVCAAAGSSSRPLPRTSRISGSAR</sequence>
<feature type="region of interest" description="Disordered" evidence="1">
    <location>
        <begin position="1"/>
        <end position="27"/>
    </location>
</feature>
<dbReference type="Proteomes" id="UP001291653">
    <property type="component" value="Unassembled WGS sequence"/>
</dbReference>
<protein>
    <submittedName>
        <fullName evidence="2">Uncharacterized protein</fullName>
    </submittedName>
</protein>
<evidence type="ECO:0000313" key="2">
    <source>
        <dbReference type="EMBL" id="GLF98188.1"/>
    </source>
</evidence>
<feature type="region of interest" description="Disordered" evidence="1">
    <location>
        <begin position="152"/>
        <end position="192"/>
    </location>
</feature>
<proteinExistence type="predicted"/>
<feature type="compositionally biased region" description="Polar residues" evidence="1">
    <location>
        <begin position="175"/>
        <end position="192"/>
    </location>
</feature>
<accession>A0ABQ5P6G7</accession>
<dbReference type="RefSeq" id="WP_323450172.1">
    <property type="nucleotide sequence ID" value="NZ_BSBI01000013.1"/>
</dbReference>
<comment type="caution">
    <text evidence="2">The sequence shown here is derived from an EMBL/GenBank/DDBJ whole genome shotgun (WGS) entry which is preliminary data.</text>
</comment>
<evidence type="ECO:0000256" key="1">
    <source>
        <dbReference type="SAM" id="MobiDB-lite"/>
    </source>
</evidence>
<feature type="compositionally biased region" description="Basic and acidic residues" evidence="1">
    <location>
        <begin position="153"/>
        <end position="165"/>
    </location>
</feature>
<dbReference type="EMBL" id="BSBI01000013">
    <property type="protein sequence ID" value="GLF98188.1"/>
    <property type="molecule type" value="Genomic_DNA"/>
</dbReference>
<organism evidence="2 3">
    <name type="scientific">Streptomyces yaizuensis</name>
    <dbReference type="NCBI Taxonomy" id="2989713"/>
    <lineage>
        <taxon>Bacteria</taxon>
        <taxon>Bacillati</taxon>
        <taxon>Actinomycetota</taxon>
        <taxon>Actinomycetes</taxon>
        <taxon>Kitasatosporales</taxon>
        <taxon>Streptomycetaceae</taxon>
        <taxon>Streptomyces</taxon>
    </lineage>
</organism>
<name>A0ABQ5P6G7_9ACTN</name>
<keyword evidence="3" id="KW-1185">Reference proteome</keyword>
<reference evidence="2 3" key="1">
    <citation type="submission" date="2022-10" db="EMBL/GenBank/DDBJ databases">
        <title>Draft genome sequence of Streptomyces sp. YSPA8.</title>
        <authorList>
            <person name="Moriuchi R."/>
            <person name="Dohra H."/>
            <person name="Yamamura H."/>
            <person name="Kodani S."/>
        </authorList>
    </citation>
    <scope>NUCLEOTIDE SEQUENCE [LARGE SCALE GENOMIC DNA]</scope>
    <source>
        <strain evidence="2 3">YSPA8</strain>
    </source>
</reference>